<protein>
    <submittedName>
        <fullName evidence="3">Uncharacterized protein</fullName>
    </submittedName>
</protein>
<organism evidence="3 4">
    <name type="scientific">Venturia effusa</name>
    <dbReference type="NCBI Taxonomy" id="50376"/>
    <lineage>
        <taxon>Eukaryota</taxon>
        <taxon>Fungi</taxon>
        <taxon>Dikarya</taxon>
        <taxon>Ascomycota</taxon>
        <taxon>Pezizomycotina</taxon>
        <taxon>Dothideomycetes</taxon>
        <taxon>Pleosporomycetidae</taxon>
        <taxon>Venturiales</taxon>
        <taxon>Venturiaceae</taxon>
        <taxon>Venturia</taxon>
    </lineage>
</organism>
<evidence type="ECO:0000256" key="1">
    <source>
        <dbReference type="SAM" id="MobiDB-lite"/>
    </source>
</evidence>
<proteinExistence type="predicted"/>
<keyword evidence="2" id="KW-0472">Membrane</keyword>
<feature type="compositionally biased region" description="Polar residues" evidence="1">
    <location>
        <begin position="154"/>
        <end position="163"/>
    </location>
</feature>
<dbReference type="PANTHER" id="PTHR28019:SF7">
    <property type="entry name" value="SUR7 PROTEIN"/>
    <property type="match status" value="1"/>
</dbReference>
<feature type="transmembrane region" description="Helical" evidence="2">
    <location>
        <begin position="469"/>
        <end position="491"/>
    </location>
</feature>
<evidence type="ECO:0000313" key="3">
    <source>
        <dbReference type="EMBL" id="QDS72025.1"/>
    </source>
</evidence>
<dbReference type="GO" id="GO:0005886">
    <property type="term" value="C:plasma membrane"/>
    <property type="evidence" value="ECO:0007669"/>
    <property type="project" value="TreeGrafter"/>
</dbReference>
<keyword evidence="4" id="KW-1185">Reference proteome</keyword>
<dbReference type="Proteomes" id="UP000316270">
    <property type="component" value="Chromosome 7"/>
</dbReference>
<feature type="transmembrane region" description="Helical" evidence="2">
    <location>
        <begin position="396"/>
        <end position="415"/>
    </location>
</feature>
<feature type="compositionally biased region" description="Low complexity" evidence="1">
    <location>
        <begin position="178"/>
        <end position="208"/>
    </location>
</feature>
<feature type="compositionally biased region" description="Low complexity" evidence="1">
    <location>
        <begin position="254"/>
        <end position="263"/>
    </location>
</feature>
<feature type="region of interest" description="Disordered" evidence="1">
    <location>
        <begin position="502"/>
        <end position="529"/>
    </location>
</feature>
<dbReference type="GO" id="GO:0031505">
    <property type="term" value="P:fungal-type cell wall organization"/>
    <property type="evidence" value="ECO:0007669"/>
    <property type="project" value="TreeGrafter"/>
</dbReference>
<dbReference type="InterPro" id="IPR052413">
    <property type="entry name" value="SUR7_domain"/>
</dbReference>
<feature type="transmembrane region" description="Helical" evidence="2">
    <location>
        <begin position="427"/>
        <end position="449"/>
    </location>
</feature>
<reference evidence="3 4" key="1">
    <citation type="submission" date="2019-07" db="EMBL/GenBank/DDBJ databases">
        <title>Finished genome of Venturia effusa.</title>
        <authorList>
            <person name="Young C.A."/>
            <person name="Cox M.P."/>
            <person name="Ganley A.R.D."/>
            <person name="David W.J."/>
        </authorList>
    </citation>
    <scope>NUCLEOTIDE SEQUENCE [LARGE SCALE GENOMIC DNA]</scope>
    <source>
        <strain evidence="4">albino</strain>
    </source>
</reference>
<gene>
    <name evidence="3" type="ORF">FKW77_002149</name>
</gene>
<name>A0A517L8R4_9PEZI</name>
<dbReference type="GO" id="GO:0051285">
    <property type="term" value="C:cell cortex of cell tip"/>
    <property type="evidence" value="ECO:0007669"/>
    <property type="project" value="TreeGrafter"/>
</dbReference>
<dbReference type="EMBL" id="CP042191">
    <property type="protein sequence ID" value="QDS72025.1"/>
    <property type="molecule type" value="Genomic_DNA"/>
</dbReference>
<evidence type="ECO:0000313" key="4">
    <source>
        <dbReference type="Proteomes" id="UP000316270"/>
    </source>
</evidence>
<sequence>MGLPFPKTPLIGILSQILAFIFGILCFIPGQNGVLEGAYLVSLNTSKYGHNALQSSNMFYLNNSNPLYAVATSLHPDLQNYEPPPAVKGLNDAIMKRIEVNMSDPKTAKGVYDTPLRDVISGGKDLINGEEGRWKIANGMADFVNGMAMEMSKKGSQQSNTAATPPVVGTPHARARRAASGPASLARAAAPLQARGPSQSTSSSPTTPNILNRDAAGLTRRGDDPAVQCPAGCVPASTQSSKEHKDDGNPYGSPKPKIIIPPTGPWTPIKNAIKVQGPIISNGIRHGAVKEMNEQTDTLRKAVPIYDFYNIYNVGYCWGFYRHKGPQTVGCASSADWRNVDIAPRIEALANELISPEVKIEGPIGLGPNVEQVLKISRILLLLMYINKVMTVVNQAFAMAIPLLGVAAILGGILPSRLHLKLSFVNFAASLAASVAVVGGTISVLGMMLGMGLTMPPMNAIMSIEMKLGVPYVFLCLVDSVFAVVGTVCWWKTWRMMKNGAKQQAEQESQQEEKVEVVTVHPNKKYDPS</sequence>
<dbReference type="PANTHER" id="PTHR28019">
    <property type="entry name" value="CELL MEMBRANE PROTEIN YLR413W-RELATED"/>
    <property type="match status" value="1"/>
</dbReference>
<evidence type="ECO:0000256" key="2">
    <source>
        <dbReference type="SAM" id="Phobius"/>
    </source>
</evidence>
<keyword evidence="2" id="KW-0812">Transmembrane</keyword>
<dbReference type="AlphaFoldDB" id="A0A517L8R4"/>
<keyword evidence="2" id="KW-1133">Transmembrane helix</keyword>
<accession>A0A517L8R4</accession>
<feature type="region of interest" description="Disordered" evidence="1">
    <location>
        <begin position="152"/>
        <end position="263"/>
    </location>
</feature>
<dbReference type="OrthoDB" id="3927383at2759"/>